<feature type="domain" description="MADS-box" evidence="7">
    <location>
        <begin position="1"/>
        <end position="61"/>
    </location>
</feature>
<evidence type="ECO:0000256" key="5">
    <source>
        <dbReference type="ARBA" id="ARBA00023242"/>
    </source>
</evidence>
<dbReference type="SUPFAM" id="SSF55455">
    <property type="entry name" value="SRF-like"/>
    <property type="match status" value="1"/>
</dbReference>
<dbReference type="RefSeq" id="XP_044549264.1">
    <property type="nucleotide sequence ID" value="XM_044693875.1"/>
</dbReference>
<gene>
    <name evidence="8" type="ORF">C9374_004256</name>
</gene>
<evidence type="ECO:0000259" key="7">
    <source>
        <dbReference type="PROSITE" id="PS50066"/>
    </source>
</evidence>
<dbReference type="Gene3D" id="3.40.1810.10">
    <property type="entry name" value="Transcription factor, MADS-box"/>
    <property type="match status" value="1"/>
</dbReference>
<keyword evidence="5" id="KW-0539">Nucleus</keyword>
<dbReference type="GeneID" id="68096711"/>
<evidence type="ECO:0000256" key="2">
    <source>
        <dbReference type="ARBA" id="ARBA00023015"/>
    </source>
</evidence>
<dbReference type="GO" id="GO:0003677">
    <property type="term" value="F:DNA binding"/>
    <property type="evidence" value="ECO:0007669"/>
    <property type="project" value="UniProtKB-KW"/>
</dbReference>
<feature type="compositionally biased region" description="Low complexity" evidence="6">
    <location>
        <begin position="112"/>
        <end position="149"/>
    </location>
</feature>
<sequence>MGRKKIAIQPLTDERNRHVTFNKRKQGLVKKAMELSILCNCQISLVIFNSENQLFEYCSTDPRSILQRYCQVAHLPHERLTNAEYTKFDKSGNLPTTTTGTTDTSSIDVTQASQASSSTTNATQSTAATSATTTTTTATTSNGGNTSSKSKSKSKTPKKRKSKKEKSESEDSDEETTSSTKNKMTLPISAEPSNVSAAAITHPPLAGTVPPFAAYPQFTGQPIFADPIPTPQTALLNTFFDGAFDPLTPRTAEAIDNISRSALDNQKKRNSPTTGSDKNQDEVESPSQKKRKTGLTIQVPTNKNVPLKRIESSLSESAQQENGESDFIAPANSTTNTSGALPTAVAIL</sequence>
<dbReference type="InterPro" id="IPR050142">
    <property type="entry name" value="MADS-box/MEF2_TF"/>
</dbReference>
<dbReference type="Proteomes" id="UP000816034">
    <property type="component" value="Unassembled WGS sequence"/>
</dbReference>
<keyword evidence="2" id="KW-0805">Transcription regulation</keyword>
<evidence type="ECO:0000313" key="9">
    <source>
        <dbReference type="Proteomes" id="UP000816034"/>
    </source>
</evidence>
<comment type="subcellular location">
    <subcellularLocation>
        <location evidence="1">Nucleus</location>
    </subcellularLocation>
</comment>
<evidence type="ECO:0000313" key="8">
    <source>
        <dbReference type="EMBL" id="KAG2383585.1"/>
    </source>
</evidence>
<keyword evidence="9" id="KW-1185">Reference proteome</keyword>
<dbReference type="PANTHER" id="PTHR48019">
    <property type="entry name" value="SERUM RESPONSE FACTOR HOMOLOG"/>
    <property type="match status" value="1"/>
</dbReference>
<evidence type="ECO:0000256" key="3">
    <source>
        <dbReference type="ARBA" id="ARBA00023125"/>
    </source>
</evidence>
<name>A0AA88KLF3_NAELO</name>
<dbReference type="PROSITE" id="PS50066">
    <property type="entry name" value="MADS_BOX_2"/>
    <property type="match status" value="1"/>
</dbReference>
<evidence type="ECO:0000256" key="4">
    <source>
        <dbReference type="ARBA" id="ARBA00023163"/>
    </source>
</evidence>
<dbReference type="InterPro" id="IPR002100">
    <property type="entry name" value="TF_MADSbox"/>
</dbReference>
<dbReference type="SMART" id="SM00432">
    <property type="entry name" value="MADS"/>
    <property type="match status" value="1"/>
</dbReference>
<dbReference type="AlphaFoldDB" id="A0AA88KLF3"/>
<feature type="region of interest" description="Disordered" evidence="6">
    <location>
        <begin position="86"/>
        <end position="188"/>
    </location>
</feature>
<dbReference type="GO" id="GO:0046983">
    <property type="term" value="F:protein dimerization activity"/>
    <property type="evidence" value="ECO:0007669"/>
    <property type="project" value="InterPro"/>
</dbReference>
<keyword evidence="3" id="KW-0238">DNA-binding</keyword>
<dbReference type="Pfam" id="PF00319">
    <property type="entry name" value="SRF-TF"/>
    <property type="match status" value="1"/>
</dbReference>
<evidence type="ECO:0000256" key="1">
    <source>
        <dbReference type="ARBA" id="ARBA00004123"/>
    </source>
</evidence>
<dbReference type="PROSITE" id="PS00350">
    <property type="entry name" value="MADS_BOX_1"/>
    <property type="match status" value="1"/>
</dbReference>
<keyword evidence="4" id="KW-0804">Transcription</keyword>
<feature type="region of interest" description="Disordered" evidence="6">
    <location>
        <begin position="258"/>
        <end position="338"/>
    </location>
</feature>
<reference evidence="8 9" key="1">
    <citation type="journal article" date="2018" name="BMC Genomics">
        <title>The genome of Naegleria lovaniensis, the basis for a comparative approach to unravel pathogenicity factors of the human pathogenic amoeba N. fowleri.</title>
        <authorList>
            <person name="Liechti N."/>
            <person name="Schurch N."/>
            <person name="Bruggmann R."/>
            <person name="Wittwer M."/>
        </authorList>
    </citation>
    <scope>NUCLEOTIDE SEQUENCE [LARGE SCALE GENOMIC DNA]</scope>
    <source>
        <strain evidence="8 9">ATCC 30569</strain>
    </source>
</reference>
<feature type="compositionally biased region" description="Polar residues" evidence="6">
    <location>
        <begin position="295"/>
        <end position="304"/>
    </location>
</feature>
<comment type="caution">
    <text evidence="8">The sequence shown here is derived from an EMBL/GenBank/DDBJ whole genome shotgun (WGS) entry which is preliminary data.</text>
</comment>
<proteinExistence type="predicted"/>
<accession>A0AA88KLF3</accession>
<dbReference type="EMBL" id="PYSW02000020">
    <property type="protein sequence ID" value="KAG2383585.1"/>
    <property type="molecule type" value="Genomic_DNA"/>
</dbReference>
<dbReference type="GO" id="GO:0005634">
    <property type="term" value="C:nucleus"/>
    <property type="evidence" value="ECO:0007669"/>
    <property type="project" value="UniProtKB-SubCell"/>
</dbReference>
<feature type="compositionally biased region" description="Basic residues" evidence="6">
    <location>
        <begin position="150"/>
        <end position="164"/>
    </location>
</feature>
<protein>
    <recommendedName>
        <fullName evidence="7">MADS-box domain-containing protein</fullName>
    </recommendedName>
</protein>
<dbReference type="InterPro" id="IPR036879">
    <property type="entry name" value="TF_MADSbox_sf"/>
</dbReference>
<dbReference type="PRINTS" id="PR00404">
    <property type="entry name" value="MADSDOMAIN"/>
</dbReference>
<organism evidence="8 9">
    <name type="scientific">Naegleria lovaniensis</name>
    <name type="common">Amoeba</name>
    <dbReference type="NCBI Taxonomy" id="51637"/>
    <lineage>
        <taxon>Eukaryota</taxon>
        <taxon>Discoba</taxon>
        <taxon>Heterolobosea</taxon>
        <taxon>Tetramitia</taxon>
        <taxon>Eutetramitia</taxon>
        <taxon>Vahlkampfiidae</taxon>
        <taxon>Naegleria</taxon>
    </lineage>
</organism>
<feature type="compositionally biased region" description="Polar residues" evidence="6">
    <location>
        <begin position="312"/>
        <end position="322"/>
    </location>
</feature>
<evidence type="ECO:0000256" key="6">
    <source>
        <dbReference type="SAM" id="MobiDB-lite"/>
    </source>
</evidence>